<name>D6STF0_9BACT</name>
<comment type="caution">
    <text evidence="1">The sequence shown here is derived from an EMBL/GenBank/DDBJ whole genome shotgun (WGS) entry which is preliminary data.</text>
</comment>
<evidence type="ECO:0000313" key="2">
    <source>
        <dbReference type="Proteomes" id="UP000005496"/>
    </source>
</evidence>
<reference evidence="1" key="1">
    <citation type="submission" date="2010-05" db="EMBL/GenBank/DDBJ databases">
        <title>The draft genome of Desulfonatronospira thiodismutans ASO3-1.</title>
        <authorList>
            <consortium name="US DOE Joint Genome Institute (JGI-PGF)"/>
            <person name="Lucas S."/>
            <person name="Copeland A."/>
            <person name="Lapidus A."/>
            <person name="Cheng J.-F."/>
            <person name="Bruce D."/>
            <person name="Goodwin L."/>
            <person name="Pitluck S."/>
            <person name="Chertkov O."/>
            <person name="Brettin T."/>
            <person name="Detter J.C."/>
            <person name="Han C."/>
            <person name="Land M.L."/>
            <person name="Hauser L."/>
            <person name="Kyrpides N."/>
            <person name="Mikhailova N."/>
            <person name="Muyzer G."/>
            <person name="Woyke T."/>
        </authorList>
    </citation>
    <scope>NUCLEOTIDE SEQUENCE [LARGE SCALE GENOMIC DNA]</scope>
    <source>
        <strain evidence="1">ASO3-1</strain>
    </source>
</reference>
<accession>D6STF0</accession>
<dbReference type="Proteomes" id="UP000005496">
    <property type="component" value="Unassembled WGS sequence"/>
</dbReference>
<dbReference type="eggNOG" id="ENOG50341XC">
    <property type="taxonomic scope" value="Bacteria"/>
</dbReference>
<dbReference type="OrthoDB" id="5449205at2"/>
<protein>
    <submittedName>
        <fullName evidence="1">Uncharacterized protein</fullName>
    </submittedName>
</protein>
<dbReference type="RefSeq" id="WP_008871315.1">
    <property type="nucleotide sequence ID" value="NZ_ACJN02000003.1"/>
</dbReference>
<proteinExistence type="predicted"/>
<keyword evidence="2" id="KW-1185">Reference proteome</keyword>
<dbReference type="AlphaFoldDB" id="D6STF0"/>
<sequence length="248" mass="28661">MNQFTFPVILVLALILLTPGCGGITELRDRYWPTGPSEYEMKVSDKDMDRLQLELVQNIYPVDTELSMLLRRLSVQDDYPPLQWKENLVQDFPWLNGIAVLDTEKNVQAEHPRDGIKQLEYSPLFPRALELPLGQTMLAVEDTPLGPEILLASAVYRDFEIEGLTVVHFDPRSFIADSADPDEIVIICREKVVWPGQYQDLKEEMNEVEWGELTRKKISGTIEVDNSRFFWFARSVGQDWLIYLLKDK</sequence>
<evidence type="ECO:0000313" key="1">
    <source>
        <dbReference type="EMBL" id="EFI33966.1"/>
    </source>
</evidence>
<dbReference type="EMBL" id="ACJN02000003">
    <property type="protein sequence ID" value="EFI33966.1"/>
    <property type="molecule type" value="Genomic_DNA"/>
</dbReference>
<gene>
    <name evidence="1" type="ORF">Dthio_PD1305</name>
</gene>
<organism evidence="1 2">
    <name type="scientific">Desulfonatronospira thiodismutans ASO3-1</name>
    <dbReference type="NCBI Taxonomy" id="555779"/>
    <lineage>
        <taxon>Bacteria</taxon>
        <taxon>Pseudomonadati</taxon>
        <taxon>Thermodesulfobacteriota</taxon>
        <taxon>Desulfovibrionia</taxon>
        <taxon>Desulfovibrionales</taxon>
        <taxon>Desulfonatronovibrionaceae</taxon>
        <taxon>Desulfonatronospira</taxon>
    </lineage>
</organism>